<dbReference type="Gene3D" id="2.60.120.260">
    <property type="entry name" value="Galactose-binding domain-like"/>
    <property type="match status" value="1"/>
</dbReference>
<gene>
    <name evidence="6" type="primary">pel_1</name>
    <name evidence="6" type="ORF">VQ7734_03154</name>
</gene>
<comment type="subcellular location">
    <subcellularLocation>
        <location evidence="2">Secreted</location>
    </subcellularLocation>
</comment>
<dbReference type="InterPro" id="IPR012334">
    <property type="entry name" value="Pectin_lyas_fold"/>
</dbReference>
<dbReference type="InterPro" id="IPR008979">
    <property type="entry name" value="Galactose-bd-like_sf"/>
</dbReference>
<name>A0A1M7YXS1_9VIBR</name>
<organism evidence="6 7">
    <name type="scientific">Vibrio quintilis</name>
    <dbReference type="NCBI Taxonomy" id="1117707"/>
    <lineage>
        <taxon>Bacteria</taxon>
        <taxon>Pseudomonadati</taxon>
        <taxon>Pseudomonadota</taxon>
        <taxon>Gammaproteobacteria</taxon>
        <taxon>Vibrionales</taxon>
        <taxon>Vibrionaceae</taxon>
        <taxon>Vibrio</taxon>
    </lineage>
</organism>
<keyword evidence="4" id="KW-0732">Signal</keyword>
<dbReference type="Pfam" id="PF00544">
    <property type="entry name" value="Pectate_lyase_4"/>
    <property type="match status" value="1"/>
</dbReference>
<dbReference type="Gene3D" id="2.160.20.10">
    <property type="entry name" value="Single-stranded right-handed beta-helix, Pectin lyase-like"/>
    <property type="match status" value="1"/>
</dbReference>
<dbReference type="OrthoDB" id="5592990at2"/>
<comment type="similarity">
    <text evidence="2">Belongs to the polysaccharide lyase 1 family.</text>
</comment>
<dbReference type="STRING" id="1117707.VQ7734_03154"/>
<dbReference type="EMBL" id="FRFG01000037">
    <property type="protein sequence ID" value="SHO57385.1"/>
    <property type="molecule type" value="Genomic_DNA"/>
</dbReference>
<feature type="compositionally biased region" description="Polar residues" evidence="3">
    <location>
        <begin position="550"/>
        <end position="561"/>
    </location>
</feature>
<dbReference type="InterPro" id="IPR011050">
    <property type="entry name" value="Pectin_lyase_fold/virulence"/>
</dbReference>
<dbReference type="Proteomes" id="UP000184600">
    <property type="component" value="Unassembled WGS sequence"/>
</dbReference>
<feature type="compositionally biased region" description="Low complexity" evidence="3">
    <location>
        <begin position="493"/>
        <end position="541"/>
    </location>
</feature>
<proteinExistence type="inferred from homology"/>
<evidence type="ECO:0000256" key="1">
    <source>
        <dbReference type="ARBA" id="ARBA00023239"/>
    </source>
</evidence>
<accession>A0A1M7YXS1</accession>
<evidence type="ECO:0000313" key="7">
    <source>
        <dbReference type="Proteomes" id="UP000184600"/>
    </source>
</evidence>
<keyword evidence="2" id="KW-0624">Polysaccharide degradation</keyword>
<evidence type="ECO:0000313" key="6">
    <source>
        <dbReference type="EMBL" id="SHO57385.1"/>
    </source>
</evidence>
<evidence type="ECO:0000256" key="4">
    <source>
        <dbReference type="SAM" id="SignalP"/>
    </source>
</evidence>
<feature type="domain" description="Pectate lyase" evidence="5">
    <location>
        <begin position="171"/>
        <end position="374"/>
    </location>
</feature>
<dbReference type="SMART" id="SM00656">
    <property type="entry name" value="Amb_all"/>
    <property type="match status" value="1"/>
</dbReference>
<dbReference type="RefSeq" id="WP_073584245.1">
    <property type="nucleotide sequence ID" value="NZ_AP024898.1"/>
</dbReference>
<dbReference type="SUPFAM" id="SSF51126">
    <property type="entry name" value="Pectin lyase-like"/>
    <property type="match status" value="1"/>
</dbReference>
<dbReference type="GO" id="GO:0000272">
    <property type="term" value="P:polysaccharide catabolic process"/>
    <property type="evidence" value="ECO:0007669"/>
    <property type="project" value="UniProtKB-KW"/>
</dbReference>
<dbReference type="PANTHER" id="PTHR31683:SF18">
    <property type="entry name" value="PECTATE LYASE 21-RELATED"/>
    <property type="match status" value="1"/>
</dbReference>
<feature type="region of interest" description="Disordered" evidence="3">
    <location>
        <begin position="491"/>
        <end position="562"/>
    </location>
</feature>
<dbReference type="AlphaFoldDB" id="A0A1M7YXS1"/>
<feature type="chain" id="PRO_5013065538" evidence="4">
    <location>
        <begin position="21"/>
        <end position="662"/>
    </location>
</feature>
<keyword evidence="1 2" id="KW-0456">Lyase</keyword>
<dbReference type="GO" id="GO:0030570">
    <property type="term" value="F:pectate lyase activity"/>
    <property type="evidence" value="ECO:0007669"/>
    <property type="project" value="InterPro"/>
</dbReference>
<dbReference type="PROSITE" id="PS51257">
    <property type="entry name" value="PROKAR_LIPOPROTEIN"/>
    <property type="match status" value="1"/>
</dbReference>
<protein>
    <submittedName>
        <fullName evidence="6">Pectate trisaccharide-lyase</fullName>
        <ecNumber evidence="6">4.2.2.22</ecNumber>
    </submittedName>
</protein>
<keyword evidence="2" id="KW-0964">Secreted</keyword>
<reference evidence="7" key="1">
    <citation type="submission" date="2016-12" db="EMBL/GenBank/DDBJ databases">
        <authorList>
            <person name="Rodrigo-Torres L."/>
            <person name="Arahal R.D."/>
            <person name="Lucena T."/>
        </authorList>
    </citation>
    <scope>NUCLEOTIDE SEQUENCE [LARGE SCALE GENOMIC DNA]</scope>
</reference>
<dbReference type="PANTHER" id="PTHR31683">
    <property type="entry name" value="PECTATE LYASE 18-RELATED"/>
    <property type="match status" value="1"/>
</dbReference>
<evidence type="ECO:0000259" key="5">
    <source>
        <dbReference type="SMART" id="SM00656"/>
    </source>
</evidence>
<evidence type="ECO:0000256" key="3">
    <source>
        <dbReference type="SAM" id="MobiDB-lite"/>
    </source>
</evidence>
<evidence type="ECO:0000256" key="2">
    <source>
        <dbReference type="RuleBase" id="RU361173"/>
    </source>
</evidence>
<dbReference type="SUPFAM" id="SSF49785">
    <property type="entry name" value="Galactose-binding domain-like"/>
    <property type="match status" value="1"/>
</dbReference>
<dbReference type="InterPro" id="IPR045032">
    <property type="entry name" value="PEL"/>
</dbReference>
<dbReference type="InterPro" id="IPR002022">
    <property type="entry name" value="Pec_lyase"/>
</dbReference>
<dbReference type="EC" id="4.2.2.22" evidence="6"/>
<dbReference type="GO" id="GO:0005576">
    <property type="term" value="C:extracellular region"/>
    <property type="evidence" value="ECO:0007669"/>
    <property type="project" value="UniProtKB-SubCell"/>
</dbReference>
<keyword evidence="7" id="KW-1185">Reference proteome</keyword>
<sequence length="662" mass="71075">MKKYQLLGLVSVAVSSALFAQQAAASACSDLINNPDVNWRESSLQTDQEIVQCLASTLGTPVGFGENTTGGYDPNGSSHLVVIKKNATKSVEQQILDAISSEEYNWIVFDKDDFAKDTEVAMYRLDCSEADVLANLDNATEAQCLDHTKWCEDNNVSSDSCDATFFNEKLNDKSLPIRNQVIHSNTTIDGRGAKAYFYFNGFQIGSDHKGKSTYQAQNVIVTNNRFVGAGHTEDHELDPDMIRSTGESHDIWIHQNTFEHTGDSAFDVKVGAYDITVSFNKLIDVKRAALHGSSDSRSINAQIKSTIHDNLFVTRDEYYNAKEFDTGRRVPLMRFGQSHMFNNVFYGYRKDILSVRDGGRIEFQNNAFMNSYTAAATKKGDDIEYWTESLLRDFRKGGLEITGTYVWNSDSNCKLDTAAGKGDLTASHGTTPDMLSAYGSASKSTINSNMMDAGQDLVDYVAATAGKGGLTPYVSSYSKGKSAIMAEVPTTCTSSDASTSGSTSSDSGSTGSSDNSGSSSDSGSSNSGNSDSGSTTTTPSGENLALSANADGSSKQSSKTGYGNVIDGDTSTYWSPSGTTGRISVKNLNVTVNTVKIVELSGTEGTVTSWVLKNNDTGATLASGSSLTDTISFDAVSVKKLSLYIEAASSTPKIAEFEVYNQ</sequence>
<feature type="signal peptide" evidence="4">
    <location>
        <begin position="1"/>
        <end position="20"/>
    </location>
</feature>
<keyword evidence="2" id="KW-0119">Carbohydrate metabolism</keyword>